<keyword evidence="1" id="KW-0812">Transmembrane</keyword>
<keyword evidence="1" id="KW-1133">Transmembrane helix</keyword>
<protein>
    <recommendedName>
        <fullName evidence="4">DUF973 domain-containing protein</fullName>
    </recommendedName>
</protein>
<dbReference type="PRINTS" id="PR00173">
    <property type="entry name" value="EDTRNSPORT"/>
</dbReference>
<evidence type="ECO:0000256" key="1">
    <source>
        <dbReference type="SAM" id="Phobius"/>
    </source>
</evidence>
<evidence type="ECO:0000313" key="2">
    <source>
        <dbReference type="EMBL" id="ARM76989.1"/>
    </source>
</evidence>
<dbReference type="OrthoDB" id="43683at2157"/>
<feature type="transmembrane region" description="Helical" evidence="1">
    <location>
        <begin position="168"/>
        <end position="190"/>
    </location>
</feature>
<proteinExistence type="predicted"/>
<gene>
    <name evidence="2" type="ORF">B6F84_00290</name>
</gene>
<dbReference type="InterPro" id="IPR009321">
    <property type="entry name" value="DUF973"/>
</dbReference>
<feature type="transmembrane region" description="Helical" evidence="1">
    <location>
        <begin position="62"/>
        <end position="83"/>
    </location>
</feature>
<evidence type="ECO:0008006" key="4">
    <source>
        <dbReference type="Google" id="ProtNLM"/>
    </source>
</evidence>
<dbReference type="AlphaFoldDB" id="A0A1W6K374"/>
<dbReference type="Pfam" id="PF06157">
    <property type="entry name" value="DUF973"/>
    <property type="match status" value="1"/>
</dbReference>
<dbReference type="EMBL" id="CP020477">
    <property type="protein sequence ID" value="ARM76989.1"/>
    <property type="molecule type" value="Genomic_DNA"/>
</dbReference>
<keyword evidence="1" id="KW-0472">Membrane</keyword>
<dbReference type="Proteomes" id="UP000193404">
    <property type="component" value="Chromosome"/>
</dbReference>
<keyword evidence="3" id="KW-1185">Reference proteome</keyword>
<accession>A0A1W6K374</accession>
<feature type="transmembrane region" description="Helical" evidence="1">
    <location>
        <begin position="20"/>
        <end position="42"/>
    </location>
</feature>
<sequence>MSMQNPELDGLRKLRSGILFLIISPFLAGIGFLMLSLFGLAALAGASSGGAVGAAAGFITDIIAGGILILLGSILGIVGVLRIKGGFDILKSIGRDVGIGGTGGTLYLVGLIITVIGALIVITVVGIPVGLPLYYLGLVIALIGDILIGVGIYKVGDAYNEGTTKIGGILAAIPFDLISFIGYIISYIGIGKIINMVSSGTYVANPSYQAGYSQPYSQYPQQYPSQAPQFYQVGQGIIRSNGYAQLAIYASTPASIISANIQGTPLTSSNINPNMLNQGNNYLNIFFGNTSSLQIGGQYTITITINSGGNIITINAIATYQG</sequence>
<organism evidence="2 3">
    <name type="scientific">Acidianus manzaensis</name>
    <dbReference type="NCBI Taxonomy" id="282676"/>
    <lineage>
        <taxon>Archaea</taxon>
        <taxon>Thermoproteota</taxon>
        <taxon>Thermoprotei</taxon>
        <taxon>Sulfolobales</taxon>
        <taxon>Sulfolobaceae</taxon>
        <taxon>Acidianus</taxon>
    </lineage>
</organism>
<name>A0A1W6K374_9CREN</name>
<feature type="transmembrane region" description="Helical" evidence="1">
    <location>
        <begin position="133"/>
        <end position="156"/>
    </location>
</feature>
<reference evidence="2 3" key="1">
    <citation type="submission" date="2017-03" db="EMBL/GenBank/DDBJ databases">
        <title>Sulfur activation and transportation mechanism of thermophilic Archaea Acidianus manzaensis YN-25.</title>
        <authorList>
            <person name="Ma Y."/>
            <person name="Yang Y."/>
            <person name="Xia J."/>
        </authorList>
    </citation>
    <scope>NUCLEOTIDE SEQUENCE [LARGE SCALE GENOMIC DNA]</scope>
    <source>
        <strain evidence="2 3">YN-25</strain>
    </source>
</reference>
<dbReference type="KEGG" id="aman:B6F84_00290"/>
<feature type="transmembrane region" description="Helical" evidence="1">
    <location>
        <begin position="104"/>
        <end position="127"/>
    </location>
</feature>
<evidence type="ECO:0000313" key="3">
    <source>
        <dbReference type="Proteomes" id="UP000193404"/>
    </source>
</evidence>